<feature type="domain" description="Sushi" evidence="8">
    <location>
        <begin position="650"/>
        <end position="720"/>
    </location>
</feature>
<feature type="disulfide bond" evidence="4">
    <location>
        <begin position="1037"/>
        <end position="1080"/>
    </location>
</feature>
<feature type="disulfide bond" evidence="4">
    <location>
        <begin position="1347"/>
        <end position="1390"/>
    </location>
</feature>
<dbReference type="SMART" id="SM00032">
    <property type="entry name" value="CCP"/>
    <property type="match status" value="22"/>
</dbReference>
<protein>
    <submittedName>
        <fullName evidence="10">Complement receptor type 2 isoform X1</fullName>
    </submittedName>
</protein>
<feature type="domain" description="Sushi" evidence="8">
    <location>
        <begin position="976"/>
        <end position="1034"/>
    </location>
</feature>
<dbReference type="InterPro" id="IPR051277">
    <property type="entry name" value="SEZ6_CSMD_C4BPB_Regulators"/>
</dbReference>
<name>A0ABM3WCK3_ERIEU</name>
<keyword evidence="10" id="KW-0675">Receptor</keyword>
<evidence type="ECO:0000256" key="4">
    <source>
        <dbReference type="PROSITE-ProRule" id="PRU00302"/>
    </source>
</evidence>
<sequence>MGAAALQWLCWALLAPGVLGQCKLLPSYTFARPKARSDQAEFAVGTSWEYECLPGYKKRSFSVTCLPTSQWSDAQQFCKRRSCEHPRDLLHGTILYPQGIEWGSTITFSCNRGYRLIGDASAMCVLTDRGMSWDVHMPLCDTILCGLPPAIPHGDFSDQNKDSLPYGAVVTYRCHTGQRGEKLFDLVGEPSIHCTSRDGREGVWSGPPPLCLPAVKCPAPYVENGVLEAGFRRSFSLNDSVAFKCQPGFTMRGASVVWCHLGGTWRPPLPSCIQGCPPPPQVPHGSHGHEAQDVFPTGQRVSYHCEPGHTLRGSDTLDCTSSGTWHPPAPTCEAQSCEALPSLLHGRVLVPPSLQLGAQVAFVCDEGFRLSGQPSSRCVSEGTRMVWNTELPVCDPLSCGPPPPITHGRNTYSGSATVNTVVKYSCPSAFRLIGDSVLFCRGGGQADAYWDKAAPVCEVFNRYVQCPEPHVPGGQKDRRARPPFWHGAAVTFSCQANFTMRGNRTLWCQANGSWGPTALPVCESDTPLDCPPLPASPHAQHSGPVGVRSRPGQAVLFSCEPGYLLQGEKTLRCLSSGAWSSEPPTCTEAQCDPPVPPRHGQVQQPPSLQLGSTATFSCTEGYRLKGQASSRCVIAGQKATWTRIPECEEIRCPPPPPAIQGTHSGNTSWPATYGSSVTYHCLPGPEPGVDFILVGESTLRCTADAQLEGVWSGPAPHCQLAVSGGPCPPPQVPGGRVVSGQKQHYSYNDTLGLTCEPGFTLKGSTRTRCSGRGSWEPELPRCEKACPAPPRILNGQLEDRGTLHFDPGTSVRYRCSLGYTLEGADTLRCSSQGVWMPSAPQCTAAPCEPVLKQTFKRPQHGFIRTEANSSCEEGYYLGSSVYQLCGGAQLWYQEVRLCKEITCTPPPAITDGVHSGSPSQEAPYGTRVTYSCRPGPERGVDFQLVGDSALSCTSRDGRTGTWSGPAPTCRLLLPSTRCPAPHVPNGFRVSGRDGPHSYNDSVTFQCVDGFTLRGSGWARCTANGTWEPVVPACEKGCPPPPGPQHGQHTGGSRALFEPGVTVDFSCDPGYRLVGSPSSRCAPSGSWSPSAPRCEEAPCQPVEDAGPEPPAGSHVVPFNTSCAEGYQLLGYVHRRCQDLESGVWFQKIPHCEAIHCPPPPSIAHGRVLNAPTQPAPYSREISYRCDPGFSLQGERSLRCVQDSQGHGAWSGQAPRCEAIPRETLCPRPEVRHGHVLNQSQPTFVPGTLLRVACTPGFLLNGSQWVRCHRDGRWVPVPPTCIKKASSGCRPLKIAHGNHTGGDITRFPPGMSVLYSCDPGHLLVGEPLLLCTHEGAWSQPAPHCTEVNCSSPESVLGVQRGLEPGRLYQYGTIVTLECEDGYTLEGSSQSQCQDDHRWSPPLAVCKSHVTSPRHRLCPPRERSVQVQGVFTQQIRETAPDHSGVFTKTGGTVSTSRTFPGPQAPGDPAAPLMPSCFVPSGSLAPLVSGLSAGFLFLLCLASAAWCMLLRHRGRNYYTNRAPRGGGDIHLETREVYSVDPYNPAS</sequence>
<feature type="domain" description="Sushi" evidence="8">
    <location>
        <begin position="464"/>
        <end position="524"/>
    </location>
</feature>
<keyword evidence="6" id="KW-0472">Membrane</keyword>
<feature type="domain" description="Sushi" evidence="8">
    <location>
        <begin position="725"/>
        <end position="783"/>
    </location>
</feature>
<accession>A0ABM3WCK3</accession>
<evidence type="ECO:0000256" key="1">
    <source>
        <dbReference type="ARBA" id="ARBA00022729"/>
    </source>
</evidence>
<gene>
    <name evidence="10" type="primary">LOC103120658</name>
</gene>
<dbReference type="PROSITE" id="PS50923">
    <property type="entry name" value="SUSHI"/>
    <property type="match status" value="21"/>
</dbReference>
<keyword evidence="1 7" id="KW-0732">Signal</keyword>
<dbReference type="Pfam" id="PF00084">
    <property type="entry name" value="Sushi"/>
    <property type="match status" value="20"/>
</dbReference>
<keyword evidence="6" id="KW-1133">Transmembrane helix</keyword>
<dbReference type="SUPFAM" id="SSF57535">
    <property type="entry name" value="Complement control module/SCR domain"/>
    <property type="match status" value="22"/>
</dbReference>
<feature type="chain" id="PRO_5046725327" evidence="7">
    <location>
        <begin position="21"/>
        <end position="1542"/>
    </location>
</feature>
<evidence type="ECO:0000256" key="7">
    <source>
        <dbReference type="SAM" id="SignalP"/>
    </source>
</evidence>
<keyword evidence="2" id="KW-0677">Repeat</keyword>
<feature type="disulfide bond" evidence="4">
    <location>
        <begin position="786"/>
        <end position="829"/>
    </location>
</feature>
<keyword evidence="4" id="KW-0768">Sushi</keyword>
<feature type="disulfide bond" evidence="4">
    <location>
        <begin position="1006"/>
        <end position="1033"/>
    </location>
</feature>
<proteinExistence type="predicted"/>
<feature type="disulfide bond" evidence="4">
    <location>
        <begin position="245"/>
        <end position="272"/>
    </location>
</feature>
<feature type="domain" description="Sushi" evidence="8">
    <location>
        <begin position="901"/>
        <end position="971"/>
    </location>
</feature>
<feature type="disulfide bond" evidence="4">
    <location>
        <begin position="305"/>
        <end position="332"/>
    </location>
</feature>
<dbReference type="PANTHER" id="PTHR45656:SF4">
    <property type="entry name" value="PROTEIN CBR-CLEC-78"/>
    <property type="match status" value="1"/>
</dbReference>
<feature type="disulfide bond" evidence="4">
    <location>
        <begin position="1315"/>
        <end position="1342"/>
    </location>
</feature>
<dbReference type="PANTHER" id="PTHR45656">
    <property type="entry name" value="PROTEIN CBR-CLEC-78"/>
    <property type="match status" value="1"/>
</dbReference>
<feature type="disulfide bond" evidence="4">
    <location>
        <begin position="1376"/>
        <end position="1403"/>
    </location>
</feature>
<feature type="region of interest" description="Disordered" evidence="5">
    <location>
        <begin position="585"/>
        <end position="607"/>
    </location>
</feature>
<feature type="domain" description="Sushi" evidence="8">
    <location>
        <begin position="589"/>
        <end position="649"/>
    </location>
</feature>
<evidence type="ECO:0000256" key="5">
    <source>
        <dbReference type="SAM" id="MobiDB-lite"/>
    </source>
</evidence>
<evidence type="ECO:0000256" key="3">
    <source>
        <dbReference type="ARBA" id="ARBA00023157"/>
    </source>
</evidence>
<feature type="disulfide bond" evidence="4">
    <location>
        <begin position="530"/>
        <end position="573"/>
    </location>
</feature>
<evidence type="ECO:0000256" key="2">
    <source>
        <dbReference type="ARBA" id="ARBA00022737"/>
    </source>
</evidence>
<evidence type="ECO:0000256" key="6">
    <source>
        <dbReference type="SAM" id="Phobius"/>
    </source>
</evidence>
<evidence type="ECO:0000313" key="10">
    <source>
        <dbReference type="RefSeq" id="XP_060034309.1"/>
    </source>
</evidence>
<feature type="domain" description="Sushi" evidence="8">
    <location>
        <begin position="1096"/>
        <end position="1152"/>
    </location>
</feature>
<keyword evidence="3 4" id="KW-1015">Disulfide bond</keyword>
<dbReference type="InterPro" id="IPR035976">
    <property type="entry name" value="Sushi/SCR/CCP_sf"/>
</dbReference>
<comment type="caution">
    <text evidence="4">Lacks conserved residue(s) required for the propagation of feature annotation.</text>
</comment>
<feature type="disulfide bond" evidence="4">
    <location>
        <begin position="22"/>
        <end position="65"/>
    </location>
</feature>
<keyword evidence="9" id="KW-1185">Reference proteome</keyword>
<reference evidence="10" key="1">
    <citation type="submission" date="2025-08" db="UniProtKB">
        <authorList>
            <consortium name="RefSeq"/>
        </authorList>
    </citation>
    <scope>IDENTIFICATION</scope>
</reference>
<feature type="domain" description="Sushi" evidence="8">
    <location>
        <begin position="215"/>
        <end position="272"/>
    </location>
</feature>
<feature type="disulfide bond" evidence="4">
    <location>
        <begin position="559"/>
        <end position="586"/>
    </location>
</feature>
<dbReference type="Gene3D" id="2.10.70.10">
    <property type="entry name" value="Complement Module, domain 1"/>
    <property type="match status" value="20"/>
</dbReference>
<organism evidence="9 10">
    <name type="scientific">Erinaceus europaeus</name>
    <name type="common">Western European hedgehog</name>
    <dbReference type="NCBI Taxonomy" id="9365"/>
    <lineage>
        <taxon>Eukaryota</taxon>
        <taxon>Metazoa</taxon>
        <taxon>Chordata</taxon>
        <taxon>Craniata</taxon>
        <taxon>Vertebrata</taxon>
        <taxon>Euteleostomi</taxon>
        <taxon>Mammalia</taxon>
        <taxon>Eutheria</taxon>
        <taxon>Laurasiatheria</taxon>
        <taxon>Eulipotyphla</taxon>
        <taxon>Erinaceidae</taxon>
        <taxon>Erinaceinae</taxon>
        <taxon>Erinaceus</taxon>
    </lineage>
</organism>
<evidence type="ECO:0000259" key="8">
    <source>
        <dbReference type="PROSITE" id="PS50923"/>
    </source>
</evidence>
<feature type="domain" description="Sushi" evidence="8">
    <location>
        <begin position="274"/>
        <end position="334"/>
    </location>
</feature>
<feature type="disulfide bond" evidence="4">
    <location>
        <begin position="1252"/>
        <end position="1279"/>
    </location>
</feature>
<feature type="disulfide bond" evidence="4">
    <location>
        <begin position="1066"/>
        <end position="1093"/>
    </location>
</feature>
<dbReference type="GeneID" id="103120658"/>
<feature type="domain" description="Sushi" evidence="8">
    <location>
        <begin position="1035"/>
        <end position="1095"/>
    </location>
</feature>
<dbReference type="CDD" id="cd00033">
    <property type="entry name" value="CCP"/>
    <property type="match status" value="20"/>
</dbReference>
<feature type="disulfide bond" evidence="4">
    <location>
        <begin position="815"/>
        <end position="842"/>
    </location>
</feature>
<dbReference type="Proteomes" id="UP001652624">
    <property type="component" value="Chromosome 19"/>
</dbReference>
<keyword evidence="6" id="KW-0812">Transmembrane</keyword>
<feature type="domain" description="Sushi" evidence="8">
    <location>
        <begin position="143"/>
        <end position="213"/>
    </location>
</feature>
<feature type="domain" description="Sushi" evidence="8">
    <location>
        <begin position="397"/>
        <end position="459"/>
    </location>
</feature>
<evidence type="ECO:0000313" key="9">
    <source>
        <dbReference type="Proteomes" id="UP001652624"/>
    </source>
</evidence>
<feature type="signal peptide" evidence="7">
    <location>
        <begin position="1"/>
        <end position="20"/>
    </location>
</feature>
<feature type="transmembrane region" description="Helical" evidence="6">
    <location>
        <begin position="1480"/>
        <end position="1505"/>
    </location>
</feature>
<feature type="domain" description="Sushi" evidence="8">
    <location>
        <begin position="335"/>
        <end position="396"/>
    </location>
</feature>
<feature type="disulfide bond" evidence="4">
    <location>
        <begin position="1155"/>
        <end position="1198"/>
    </location>
</feature>
<feature type="domain" description="Sushi" evidence="8">
    <location>
        <begin position="1285"/>
        <end position="1344"/>
    </location>
</feature>
<feature type="domain" description="Sushi" evidence="8">
    <location>
        <begin position="1153"/>
        <end position="1217"/>
    </location>
</feature>
<feature type="domain" description="Sushi" evidence="8">
    <location>
        <begin position="528"/>
        <end position="588"/>
    </location>
</feature>
<feature type="domain" description="Sushi" evidence="8">
    <location>
        <begin position="20"/>
        <end position="80"/>
    </location>
</feature>
<feature type="domain" description="Sushi" evidence="8">
    <location>
        <begin position="784"/>
        <end position="844"/>
    </location>
</feature>
<feature type="domain" description="Sushi" evidence="8">
    <location>
        <begin position="1345"/>
        <end position="1405"/>
    </location>
</feature>
<dbReference type="RefSeq" id="XP_060034309.1">
    <property type="nucleotide sequence ID" value="XM_060178326.1"/>
</dbReference>
<feature type="disulfide bond" evidence="4">
    <location>
        <begin position="276"/>
        <end position="319"/>
    </location>
</feature>
<feature type="disulfide bond" evidence="4">
    <location>
        <begin position="755"/>
        <end position="782"/>
    </location>
</feature>
<dbReference type="InterPro" id="IPR000436">
    <property type="entry name" value="Sushi_SCR_CCP_dom"/>
</dbReference>
<feature type="domain" description="Sushi" evidence="8">
    <location>
        <begin position="81"/>
        <end position="142"/>
    </location>
</feature>
<feature type="domain" description="Sushi" evidence="8">
    <location>
        <begin position="1222"/>
        <end position="1281"/>
    </location>
</feature>